<dbReference type="PANTHER" id="PTHR45847">
    <property type="entry name" value="FATTY ACID AMIDE HYDROLASE"/>
    <property type="match status" value="1"/>
</dbReference>
<dbReference type="Proteomes" id="UP001642483">
    <property type="component" value="Unassembled WGS sequence"/>
</dbReference>
<dbReference type="InterPro" id="IPR052096">
    <property type="entry name" value="Endocannabinoid_amidase"/>
</dbReference>
<evidence type="ECO:0000313" key="3">
    <source>
        <dbReference type="Proteomes" id="UP001642483"/>
    </source>
</evidence>
<evidence type="ECO:0000259" key="1">
    <source>
        <dbReference type="Pfam" id="PF01425"/>
    </source>
</evidence>
<proteinExistence type="predicted"/>
<comment type="caution">
    <text evidence="2">The sequence shown here is derived from an EMBL/GenBank/DDBJ whole genome shotgun (WGS) entry which is preliminary data.</text>
</comment>
<evidence type="ECO:0000313" key="2">
    <source>
        <dbReference type="EMBL" id="CAK8674012.1"/>
    </source>
</evidence>
<dbReference type="InterPro" id="IPR036928">
    <property type="entry name" value="AS_sf"/>
</dbReference>
<reference evidence="2 3" key="1">
    <citation type="submission" date="2024-02" db="EMBL/GenBank/DDBJ databases">
        <authorList>
            <person name="Daric V."/>
            <person name="Darras S."/>
        </authorList>
    </citation>
    <scope>NUCLEOTIDE SEQUENCE [LARGE SCALE GENOMIC DNA]</scope>
</reference>
<gene>
    <name evidence="2" type="ORF">CVLEPA_LOCUS3734</name>
</gene>
<dbReference type="EMBL" id="CAWYQH010000002">
    <property type="protein sequence ID" value="CAK8674012.1"/>
    <property type="molecule type" value="Genomic_DNA"/>
</dbReference>
<protein>
    <recommendedName>
        <fullName evidence="1">Amidase domain-containing protein</fullName>
    </recommendedName>
</protein>
<feature type="domain" description="Amidase" evidence="1">
    <location>
        <begin position="46"/>
        <end position="161"/>
    </location>
</feature>
<dbReference type="Gene3D" id="3.90.1300.10">
    <property type="entry name" value="Amidase signature (AS) domain"/>
    <property type="match status" value="1"/>
</dbReference>
<dbReference type="InterPro" id="IPR023631">
    <property type="entry name" value="Amidase_dom"/>
</dbReference>
<organism evidence="2 3">
    <name type="scientific">Clavelina lepadiformis</name>
    <name type="common">Light-bulb sea squirt</name>
    <name type="synonym">Ascidia lepadiformis</name>
    <dbReference type="NCBI Taxonomy" id="159417"/>
    <lineage>
        <taxon>Eukaryota</taxon>
        <taxon>Metazoa</taxon>
        <taxon>Chordata</taxon>
        <taxon>Tunicata</taxon>
        <taxon>Ascidiacea</taxon>
        <taxon>Aplousobranchia</taxon>
        <taxon>Clavelinidae</taxon>
        <taxon>Clavelina</taxon>
    </lineage>
</organism>
<keyword evidence="3" id="KW-1185">Reference proteome</keyword>
<accession>A0ABP0F6V0</accession>
<dbReference type="PANTHER" id="PTHR45847:SF6">
    <property type="entry name" value="FATTY ACID AMIDE HYDROLASE"/>
    <property type="match status" value="1"/>
</dbReference>
<sequence>MSALSISHYYDPLDKALSVREWPRICRDIKLHGGEDCSASRLWRLEGEALKYKQEFLHQWTAAGLDAIICPPFPVVAGPKGTMDNMSTFMSYTVLYNLLNYPGGVVPVTKVSHADIESLEDHQGHYGDPWDIVIKTMNKDSLGMPVGVQCVALPWQDEICLRVMKEVESLVNF</sequence>
<name>A0ABP0F6V0_CLALP</name>
<dbReference type="SUPFAM" id="SSF75304">
    <property type="entry name" value="Amidase signature (AS) enzymes"/>
    <property type="match status" value="1"/>
</dbReference>
<dbReference type="Pfam" id="PF01425">
    <property type="entry name" value="Amidase"/>
    <property type="match status" value="1"/>
</dbReference>